<dbReference type="STRING" id="7395.A0A1A9VWK5"/>
<dbReference type="PANTHER" id="PTHR46957:SF3">
    <property type="entry name" value="CYTOKINE RECEPTOR"/>
    <property type="match status" value="1"/>
</dbReference>
<dbReference type="InterPro" id="IPR036116">
    <property type="entry name" value="FN3_sf"/>
</dbReference>
<evidence type="ECO:0000259" key="2">
    <source>
        <dbReference type="PROSITE" id="PS50853"/>
    </source>
</evidence>
<keyword evidence="1" id="KW-0812">Transmembrane</keyword>
<dbReference type="PROSITE" id="PS50853">
    <property type="entry name" value="FN3"/>
    <property type="match status" value="2"/>
</dbReference>
<evidence type="ECO:0000313" key="3">
    <source>
        <dbReference type="EnsemblMetazoa" id="GAUT050048-PA"/>
    </source>
</evidence>
<dbReference type="Gene3D" id="2.60.40.10">
    <property type="entry name" value="Immunoglobulins"/>
    <property type="match status" value="4"/>
</dbReference>
<sequence length="1040" mass="119952">MRYDLKYRTKMDPKSLSLLTGENATIRCTLSEANSSRIWFYEERSKRRIQQPSDDIQILDPFTAVLTIRNAEEQKGTKPTNVTDFKCKVYDYEYMECSFSRPKNMLLTQYELQYGISDDKERKIHNEDRCQVEERYRVCLLQDSDDNKFYCNISDCYFPVRNLYVFKLTARNDKGKNEQCFRIHNHNIVVPAAIDFNINNITSESVTLKWYKHNVAYYPRNLTYHISVRDNRTNDYKNEYVNCNRSAIIKNLKAYWPYILKIRAKSNAVDNNDDDSMWSEATEKYFITLQRKPDRAPKLPLGSFYIYNTETQLRLYWEQLEESEQNGPEFHYIINEIDENDIIINTIRTNDTTIAFPWKNTHARKFHIKSANILGDSEASNSLLVYPSGNSNYLERQYVLSENSIAKIYHNSSYTLSWSPPQNIKDLLNYTVFWCLPKIELPNQCKGPIHFKYINKNESNFTTEPKDRSLNLAISANYPHFNKGMQWAQCSGDVSSELMKMEIEVSAINDSAILVKWNSGSVCASILKGYNLSYWLPKDQNAKYNHNATIELLRENQEHRNYTITSLKPFTEVCLSMRKSAYDAFDKNTTSINETSYTLTSLNSYSNYEVYVTAHTVEESKPSNRINISTLIGIPSNPRNVNITENDGLITWDPPMLPSGRLEFYVVALIRSANDSSEIIESISLMRERSCRFRIPECYSAYYSYSLKVRAVNTAADKEYDHEIEPMSRNLTLDGGQIKKTFCIPDQQENYDELYDQFWRSDNKKYYFASPWTYSPRVYKCTSTPIFAYIVAIIMLGFLLGLISYWLRSKYREMKDIEVILPEALVDQVSKYKFGNNSLSQSNATDVSAACKKEIHTQISRNSDCLVSFKEKENHHLLPNIFSGSTNVLPSLSSGNSGLKEEIENNEGLIDAHQSYETTNEELSSNSSSISRADCSYNDRSIVHRTIENTNKMFGVQTLGQDATDDEAENFNQIVTTDLEVPRVVPMSTGGYVTPNTLLLASNLNTTERPAVISMQTSAMPNMTNGYIQASTVKQLMPIM</sequence>
<dbReference type="InterPro" id="IPR003961">
    <property type="entry name" value="FN3_dom"/>
</dbReference>
<feature type="domain" description="Fibronectin type-III" evidence="2">
    <location>
        <begin position="190"/>
        <end position="291"/>
    </location>
</feature>
<keyword evidence="1" id="KW-0472">Membrane</keyword>
<dbReference type="InterPro" id="IPR050713">
    <property type="entry name" value="RTP_Phos/Ushers"/>
</dbReference>
<name>A0A1A9VWK5_GLOAU</name>
<dbReference type="SMART" id="SM00060">
    <property type="entry name" value="FN3"/>
    <property type="match status" value="3"/>
</dbReference>
<accession>A0A1A9VWK5</accession>
<feature type="transmembrane region" description="Helical" evidence="1">
    <location>
        <begin position="786"/>
        <end position="807"/>
    </location>
</feature>
<proteinExistence type="predicted"/>
<dbReference type="GO" id="GO:0016020">
    <property type="term" value="C:membrane"/>
    <property type="evidence" value="ECO:0007669"/>
    <property type="project" value="UniProtKB-SubCell"/>
</dbReference>
<dbReference type="SUPFAM" id="SSF49265">
    <property type="entry name" value="Fibronectin type III"/>
    <property type="match status" value="4"/>
</dbReference>
<dbReference type="Proteomes" id="UP000078200">
    <property type="component" value="Unassembled WGS sequence"/>
</dbReference>
<evidence type="ECO:0000313" key="4">
    <source>
        <dbReference type="Proteomes" id="UP000078200"/>
    </source>
</evidence>
<keyword evidence="4" id="KW-1185">Reference proteome</keyword>
<dbReference type="InterPro" id="IPR013783">
    <property type="entry name" value="Ig-like_fold"/>
</dbReference>
<dbReference type="AlphaFoldDB" id="A0A1A9VWK5"/>
<dbReference type="CDD" id="cd00063">
    <property type="entry name" value="FN3"/>
    <property type="match status" value="3"/>
</dbReference>
<dbReference type="VEuPathDB" id="VectorBase:GAUT050048"/>
<keyword evidence="1" id="KW-1133">Transmembrane helix</keyword>
<evidence type="ECO:0000256" key="1">
    <source>
        <dbReference type="SAM" id="Phobius"/>
    </source>
</evidence>
<reference evidence="3" key="1">
    <citation type="submission" date="2020-05" db="UniProtKB">
        <authorList>
            <consortium name="EnsemblMetazoa"/>
        </authorList>
    </citation>
    <scope>IDENTIFICATION</scope>
    <source>
        <strain evidence="3">TTRI</strain>
    </source>
</reference>
<dbReference type="EnsemblMetazoa" id="GAUT050048-RA">
    <property type="protein sequence ID" value="GAUT050048-PA"/>
    <property type="gene ID" value="GAUT050048"/>
</dbReference>
<protein>
    <recommendedName>
        <fullName evidence="2">Fibronectin type-III domain-containing protein</fullName>
    </recommendedName>
</protein>
<dbReference type="PANTHER" id="PTHR46957">
    <property type="entry name" value="CYTOKINE RECEPTOR"/>
    <property type="match status" value="1"/>
</dbReference>
<feature type="domain" description="Fibronectin type-III" evidence="2">
    <location>
        <begin position="634"/>
        <end position="735"/>
    </location>
</feature>
<organism evidence="3 4">
    <name type="scientific">Glossina austeni</name>
    <name type="common">Savannah tsetse fly</name>
    <dbReference type="NCBI Taxonomy" id="7395"/>
    <lineage>
        <taxon>Eukaryota</taxon>
        <taxon>Metazoa</taxon>
        <taxon>Ecdysozoa</taxon>
        <taxon>Arthropoda</taxon>
        <taxon>Hexapoda</taxon>
        <taxon>Insecta</taxon>
        <taxon>Pterygota</taxon>
        <taxon>Neoptera</taxon>
        <taxon>Endopterygota</taxon>
        <taxon>Diptera</taxon>
        <taxon>Brachycera</taxon>
        <taxon>Muscomorpha</taxon>
        <taxon>Hippoboscoidea</taxon>
        <taxon>Glossinidae</taxon>
        <taxon>Glossina</taxon>
    </lineage>
</organism>